<dbReference type="InterPro" id="IPR038324">
    <property type="entry name" value="Rpb4/RPC9_sf"/>
</dbReference>
<dbReference type="InterPro" id="IPR045222">
    <property type="entry name" value="Rpb4-like"/>
</dbReference>
<dbReference type="Gene3D" id="1.20.1250.40">
    <property type="match status" value="1"/>
</dbReference>
<feature type="domain" description="RNA polymerase Rpb4/RPC9 core" evidence="5">
    <location>
        <begin position="42"/>
        <end position="157"/>
    </location>
</feature>
<dbReference type="EMBL" id="JARVKF010000400">
    <property type="protein sequence ID" value="KAK9417221.1"/>
    <property type="molecule type" value="Genomic_DNA"/>
</dbReference>
<comment type="caution">
    <text evidence="6">The sequence shown here is derived from an EMBL/GenBank/DDBJ whole genome shotgun (WGS) entry which is preliminary data.</text>
</comment>
<reference evidence="6 7" key="1">
    <citation type="journal article" date="2024" name="J. Plant Pathol.">
        <title>Sequence and assembly of the genome of Seiridium unicorne, isolate CBS 538.82, causal agent of cypress canker disease.</title>
        <authorList>
            <person name="Scali E."/>
            <person name="Rocca G.D."/>
            <person name="Danti R."/>
            <person name="Garbelotto M."/>
            <person name="Barberini S."/>
            <person name="Baroncelli R."/>
            <person name="Emiliani G."/>
        </authorList>
    </citation>
    <scope>NUCLEOTIDE SEQUENCE [LARGE SCALE GENOMIC DNA]</scope>
    <source>
        <strain evidence="6 7">BM-138-508</strain>
    </source>
</reference>
<dbReference type="InterPro" id="IPR010997">
    <property type="entry name" value="HRDC-like_sf"/>
</dbReference>
<evidence type="ECO:0000313" key="6">
    <source>
        <dbReference type="EMBL" id="KAK9417221.1"/>
    </source>
</evidence>
<keyword evidence="7" id="KW-1185">Reference proteome</keyword>
<evidence type="ECO:0000256" key="3">
    <source>
        <dbReference type="ARBA" id="ARBA00025724"/>
    </source>
</evidence>
<evidence type="ECO:0000313" key="7">
    <source>
        <dbReference type="Proteomes" id="UP001408356"/>
    </source>
</evidence>
<comment type="similarity">
    <text evidence="3">Belongs to the eukaryotic RPB4 RNA polymerase subunit family.</text>
</comment>
<proteinExistence type="inferred from homology"/>
<gene>
    <name evidence="6" type="ORF">SUNI508_09025</name>
</gene>
<dbReference type="InterPro" id="IPR005574">
    <property type="entry name" value="Rpb4/RPC9"/>
</dbReference>
<feature type="region of interest" description="Disordered" evidence="4">
    <location>
        <begin position="1"/>
        <end position="30"/>
    </location>
</feature>
<dbReference type="InterPro" id="IPR006590">
    <property type="entry name" value="RNA_pol_Rpb4/RPC9_core"/>
</dbReference>
<dbReference type="PANTHER" id="PTHR21297">
    <property type="entry name" value="DNA-DIRECTED RNA POLYMERASE II"/>
    <property type="match status" value="1"/>
</dbReference>
<sequence length="157" mass="17542">MAQRNGANTANPWGTANNNAPTSRAKPIPAGNEEASTVLNLGEFQDVDTLTLSEASLVINALVNKRRIEGKDVDKNEMLTKTMDYLDNFARFQKKENVEAVERLLSAHKEFHKFERAQLGTLCCADAEEAKTLIPSLSDKISDEDLTELLEEMQKFR</sequence>
<dbReference type="Pfam" id="PF03874">
    <property type="entry name" value="RNA_pol_Rpb4"/>
    <property type="match status" value="1"/>
</dbReference>
<evidence type="ECO:0000256" key="4">
    <source>
        <dbReference type="SAM" id="MobiDB-lite"/>
    </source>
</evidence>
<keyword evidence="2" id="KW-0539">Nucleus</keyword>
<organism evidence="6 7">
    <name type="scientific">Seiridium unicorne</name>
    <dbReference type="NCBI Taxonomy" id="138068"/>
    <lineage>
        <taxon>Eukaryota</taxon>
        <taxon>Fungi</taxon>
        <taxon>Dikarya</taxon>
        <taxon>Ascomycota</taxon>
        <taxon>Pezizomycotina</taxon>
        <taxon>Sordariomycetes</taxon>
        <taxon>Xylariomycetidae</taxon>
        <taxon>Amphisphaeriales</taxon>
        <taxon>Sporocadaceae</taxon>
        <taxon>Seiridium</taxon>
    </lineage>
</organism>
<dbReference type="Proteomes" id="UP001408356">
    <property type="component" value="Unassembled WGS sequence"/>
</dbReference>
<comment type="subcellular location">
    <subcellularLocation>
        <location evidence="1">Nucleus</location>
    </subcellularLocation>
</comment>
<feature type="compositionally biased region" description="Polar residues" evidence="4">
    <location>
        <begin position="1"/>
        <end position="22"/>
    </location>
</feature>
<evidence type="ECO:0000256" key="1">
    <source>
        <dbReference type="ARBA" id="ARBA00004123"/>
    </source>
</evidence>
<evidence type="ECO:0000259" key="5">
    <source>
        <dbReference type="SMART" id="SM00657"/>
    </source>
</evidence>
<dbReference type="SMART" id="SM00657">
    <property type="entry name" value="RPOL4c"/>
    <property type="match status" value="1"/>
</dbReference>
<name>A0ABR2USD8_9PEZI</name>
<accession>A0ABR2USD8</accession>
<evidence type="ECO:0000256" key="2">
    <source>
        <dbReference type="ARBA" id="ARBA00023242"/>
    </source>
</evidence>
<protein>
    <submittedName>
        <fullName evidence="6">RNA polymerase Rpb4/RPC9 core domain-containing protein</fullName>
    </submittedName>
</protein>
<dbReference type="SUPFAM" id="SSF47819">
    <property type="entry name" value="HRDC-like"/>
    <property type="match status" value="1"/>
</dbReference>